<dbReference type="PANTHER" id="PTHR47563:SF1">
    <property type="entry name" value="PROTEIN FMP25, MITOCHONDRIAL"/>
    <property type="match status" value="1"/>
</dbReference>
<dbReference type="SUPFAM" id="SSF50985">
    <property type="entry name" value="RCC1/BLIP-II"/>
    <property type="match status" value="1"/>
</dbReference>
<dbReference type="PANTHER" id="PTHR47563">
    <property type="entry name" value="PROTEIN FMP25, MITOCHONDRIAL"/>
    <property type="match status" value="1"/>
</dbReference>
<name>A0ABR2HFJ6_9EUKA</name>
<reference evidence="2 3" key="1">
    <citation type="submission" date="2024-04" db="EMBL/GenBank/DDBJ databases">
        <title>Tritrichomonas musculus Genome.</title>
        <authorList>
            <person name="Alves-Ferreira E."/>
            <person name="Grigg M."/>
            <person name="Lorenzi H."/>
            <person name="Galac M."/>
        </authorList>
    </citation>
    <scope>NUCLEOTIDE SEQUENCE [LARGE SCALE GENOMIC DNA]</scope>
    <source>
        <strain evidence="2 3">EAF2021</strain>
    </source>
</reference>
<evidence type="ECO:0000313" key="2">
    <source>
        <dbReference type="EMBL" id="KAK8845820.1"/>
    </source>
</evidence>
<evidence type="ECO:0000313" key="3">
    <source>
        <dbReference type="Proteomes" id="UP001470230"/>
    </source>
</evidence>
<dbReference type="Pfam" id="PF00415">
    <property type="entry name" value="RCC1"/>
    <property type="match status" value="1"/>
</dbReference>
<sequence>MVIISRDHKAIAYNENKKYFEEKTIENHDKVYFPISGFINNINDLYIVSEYENGIKSKLVKNDNFLNIGTFNPASIFCGSVNCAAIDLKGAILCESSSFNDESFILIEPKYLPNNEKAVDIACLSSFLYVLSSSGKLHKSKNANSFTQVEQFKKINIVQISGILNHILLLTEDGKVYSKGTNSYGELGMGDKKDSLKEFIEITSLNKYKITAVSAGPKHSLFLTSEGKELACGDNKSKQCFYDNSINSILLPVETSIRSRGEFCISSHNSAFY</sequence>
<organism evidence="2 3">
    <name type="scientific">Tritrichomonas musculus</name>
    <dbReference type="NCBI Taxonomy" id="1915356"/>
    <lineage>
        <taxon>Eukaryota</taxon>
        <taxon>Metamonada</taxon>
        <taxon>Parabasalia</taxon>
        <taxon>Tritrichomonadida</taxon>
        <taxon>Tritrichomonadidae</taxon>
        <taxon>Tritrichomonas</taxon>
    </lineage>
</organism>
<dbReference type="InterPro" id="IPR009091">
    <property type="entry name" value="RCC1/BLIP-II"/>
</dbReference>
<evidence type="ECO:0000256" key="1">
    <source>
        <dbReference type="PROSITE-ProRule" id="PRU00235"/>
    </source>
</evidence>
<dbReference type="InterPro" id="IPR053245">
    <property type="entry name" value="MitoProcess-Associated"/>
</dbReference>
<feature type="repeat" description="RCC1" evidence="1">
    <location>
        <begin position="174"/>
        <end position="226"/>
    </location>
</feature>
<dbReference type="EMBL" id="JAPFFF010000030">
    <property type="protein sequence ID" value="KAK8845820.1"/>
    <property type="molecule type" value="Genomic_DNA"/>
</dbReference>
<dbReference type="Gene3D" id="2.130.10.30">
    <property type="entry name" value="Regulator of chromosome condensation 1/beta-lactamase-inhibitor protein II"/>
    <property type="match status" value="1"/>
</dbReference>
<proteinExistence type="predicted"/>
<dbReference type="PROSITE" id="PS00626">
    <property type="entry name" value="RCC1_2"/>
    <property type="match status" value="1"/>
</dbReference>
<dbReference type="PROSITE" id="PS50012">
    <property type="entry name" value="RCC1_3"/>
    <property type="match status" value="1"/>
</dbReference>
<dbReference type="Proteomes" id="UP001470230">
    <property type="component" value="Unassembled WGS sequence"/>
</dbReference>
<keyword evidence="3" id="KW-1185">Reference proteome</keyword>
<dbReference type="InterPro" id="IPR000408">
    <property type="entry name" value="Reg_chr_condens"/>
</dbReference>
<accession>A0ABR2HFJ6</accession>
<gene>
    <name evidence="2" type="ORF">M9Y10_020743</name>
</gene>
<comment type="caution">
    <text evidence="2">The sequence shown here is derived from an EMBL/GenBank/DDBJ whole genome shotgun (WGS) entry which is preliminary data.</text>
</comment>
<protein>
    <submittedName>
        <fullName evidence="2">Uncharacterized protein</fullName>
    </submittedName>
</protein>